<sequence length="9" mass="1107">MKNILIFTK</sequence>
<name>A0A2P2IPW9_RHIMU</name>
<organism evidence="1">
    <name type="scientific">Rhizophora mucronata</name>
    <name type="common">Asiatic mangrove</name>
    <dbReference type="NCBI Taxonomy" id="61149"/>
    <lineage>
        <taxon>Eukaryota</taxon>
        <taxon>Viridiplantae</taxon>
        <taxon>Streptophyta</taxon>
        <taxon>Embryophyta</taxon>
        <taxon>Tracheophyta</taxon>
        <taxon>Spermatophyta</taxon>
        <taxon>Magnoliopsida</taxon>
        <taxon>eudicotyledons</taxon>
        <taxon>Gunneridae</taxon>
        <taxon>Pentapetalae</taxon>
        <taxon>rosids</taxon>
        <taxon>fabids</taxon>
        <taxon>Malpighiales</taxon>
        <taxon>Rhizophoraceae</taxon>
        <taxon>Rhizophora</taxon>
    </lineage>
</organism>
<proteinExistence type="predicted"/>
<evidence type="ECO:0000313" key="1">
    <source>
        <dbReference type="EMBL" id="MBW83265.1"/>
    </source>
</evidence>
<reference evidence="1" key="1">
    <citation type="submission" date="2018-02" db="EMBL/GenBank/DDBJ databases">
        <title>Rhizophora mucronata_Transcriptome.</title>
        <authorList>
            <person name="Meera S.P."/>
            <person name="Sreeshan A."/>
            <person name="Augustine A."/>
        </authorList>
    </citation>
    <scope>NUCLEOTIDE SEQUENCE</scope>
    <source>
        <tissue evidence="1">Leaf</tissue>
    </source>
</reference>
<accession>A0A2P2IPW9</accession>
<dbReference type="EMBL" id="GGEC01002782">
    <property type="protein sequence ID" value="MBW83265.1"/>
    <property type="molecule type" value="Transcribed_RNA"/>
</dbReference>
<protein>
    <submittedName>
        <fullName evidence="1">Uncharacterized protein</fullName>
    </submittedName>
</protein>